<dbReference type="Gene3D" id="3.20.20.450">
    <property type="entry name" value="EAL domain"/>
    <property type="match status" value="1"/>
</dbReference>
<dbReference type="InterPro" id="IPR000700">
    <property type="entry name" value="PAS-assoc_C"/>
</dbReference>
<dbReference type="Pfam" id="PF00563">
    <property type="entry name" value="EAL"/>
    <property type="match status" value="1"/>
</dbReference>
<dbReference type="InterPro" id="IPR013656">
    <property type="entry name" value="PAS_4"/>
</dbReference>
<evidence type="ECO:0000313" key="5">
    <source>
        <dbReference type="EMBL" id="MDZ5456962.1"/>
    </source>
</evidence>
<dbReference type="PROSITE" id="PS50883">
    <property type="entry name" value="EAL"/>
    <property type="match status" value="1"/>
</dbReference>
<accession>A0ABU5ICX5</accession>
<dbReference type="Pfam" id="PF00990">
    <property type="entry name" value="GGDEF"/>
    <property type="match status" value="1"/>
</dbReference>
<dbReference type="PROSITE" id="PS50113">
    <property type="entry name" value="PAC"/>
    <property type="match status" value="3"/>
</dbReference>
<reference evidence="5 6" key="1">
    <citation type="submission" date="2023-11" db="EMBL/GenBank/DDBJ databases">
        <title>Draft genome of Azohydromonas lata strain H1 (DSM1123), a polyhydroxyalkanoate producer.</title>
        <authorList>
            <person name="Traversa D."/>
            <person name="D'Addabbo P."/>
            <person name="Pazzani C."/>
            <person name="Manzari C."/>
            <person name="Chiara M."/>
            <person name="Scrascia M."/>
        </authorList>
    </citation>
    <scope>NUCLEOTIDE SEQUENCE [LARGE SCALE GENOMIC DNA]</scope>
    <source>
        <strain evidence="5 6">H1</strain>
    </source>
</reference>
<organism evidence="5 6">
    <name type="scientific">Azohydromonas lata</name>
    <dbReference type="NCBI Taxonomy" id="45677"/>
    <lineage>
        <taxon>Bacteria</taxon>
        <taxon>Pseudomonadati</taxon>
        <taxon>Pseudomonadota</taxon>
        <taxon>Betaproteobacteria</taxon>
        <taxon>Burkholderiales</taxon>
        <taxon>Sphaerotilaceae</taxon>
        <taxon>Azohydromonas</taxon>
    </lineage>
</organism>
<dbReference type="PROSITE" id="PS50112">
    <property type="entry name" value="PAS"/>
    <property type="match status" value="2"/>
</dbReference>
<dbReference type="EMBL" id="JAXOJX010000013">
    <property type="protein sequence ID" value="MDZ5456962.1"/>
    <property type="molecule type" value="Genomic_DNA"/>
</dbReference>
<evidence type="ECO:0000313" key="6">
    <source>
        <dbReference type="Proteomes" id="UP001293718"/>
    </source>
</evidence>
<dbReference type="InterPro" id="IPR035965">
    <property type="entry name" value="PAS-like_dom_sf"/>
</dbReference>
<feature type="domain" description="EAL" evidence="3">
    <location>
        <begin position="696"/>
        <end position="953"/>
    </location>
</feature>
<comment type="caution">
    <text evidence="5">The sequence shown here is derived from an EMBL/GenBank/DDBJ whole genome shotgun (WGS) entry which is preliminary data.</text>
</comment>
<dbReference type="InterPro" id="IPR013655">
    <property type="entry name" value="PAS_fold_3"/>
</dbReference>
<dbReference type="NCBIfam" id="TIGR00229">
    <property type="entry name" value="sensory_box"/>
    <property type="match status" value="4"/>
</dbReference>
<dbReference type="InterPro" id="IPR000160">
    <property type="entry name" value="GGDEF_dom"/>
</dbReference>
<dbReference type="Proteomes" id="UP001293718">
    <property type="component" value="Unassembled WGS sequence"/>
</dbReference>
<dbReference type="Gene3D" id="3.30.450.20">
    <property type="entry name" value="PAS domain"/>
    <property type="match status" value="4"/>
</dbReference>
<feature type="domain" description="PAS" evidence="1">
    <location>
        <begin position="141"/>
        <end position="211"/>
    </location>
</feature>
<dbReference type="InterPro" id="IPR001610">
    <property type="entry name" value="PAC"/>
</dbReference>
<dbReference type="SUPFAM" id="SSF55073">
    <property type="entry name" value="Nucleotide cyclase"/>
    <property type="match status" value="1"/>
</dbReference>
<feature type="domain" description="PAS" evidence="1">
    <location>
        <begin position="395"/>
        <end position="465"/>
    </location>
</feature>
<dbReference type="Gene3D" id="3.30.70.270">
    <property type="match status" value="1"/>
</dbReference>
<dbReference type="InterPro" id="IPR000014">
    <property type="entry name" value="PAS"/>
</dbReference>
<feature type="domain" description="PAC" evidence="2">
    <location>
        <begin position="88"/>
        <end position="140"/>
    </location>
</feature>
<dbReference type="CDD" id="cd01948">
    <property type="entry name" value="EAL"/>
    <property type="match status" value="1"/>
</dbReference>
<dbReference type="InterPro" id="IPR029787">
    <property type="entry name" value="Nucleotide_cyclase"/>
</dbReference>
<dbReference type="CDD" id="cd00130">
    <property type="entry name" value="PAS"/>
    <property type="match status" value="3"/>
</dbReference>
<proteinExistence type="predicted"/>
<dbReference type="SMART" id="SM00086">
    <property type="entry name" value="PAC"/>
    <property type="match status" value="4"/>
</dbReference>
<dbReference type="RefSeq" id="WP_322465392.1">
    <property type="nucleotide sequence ID" value="NZ_JAXOJX010000013.1"/>
</dbReference>
<dbReference type="SUPFAM" id="SSF55785">
    <property type="entry name" value="PYP-like sensor domain (PAS domain)"/>
    <property type="match status" value="4"/>
</dbReference>
<protein>
    <submittedName>
        <fullName evidence="5">EAL domain-containing protein</fullName>
    </submittedName>
</protein>
<keyword evidence="6" id="KW-1185">Reference proteome</keyword>
<gene>
    <name evidence="5" type="ORF">SM757_10320</name>
</gene>
<evidence type="ECO:0000259" key="1">
    <source>
        <dbReference type="PROSITE" id="PS50112"/>
    </source>
</evidence>
<dbReference type="SUPFAM" id="SSF141868">
    <property type="entry name" value="EAL domain-like"/>
    <property type="match status" value="1"/>
</dbReference>
<dbReference type="SMART" id="SM00052">
    <property type="entry name" value="EAL"/>
    <property type="match status" value="1"/>
</dbReference>
<sequence length="961" mass="107629">MTLLLQDSCCPPAANTDAALRRLADEITVLVWVIDEHGVITQLNRQARVYFERPSQFSFSAWRRFIHPEDKPQVRAALASATAAREDYQIRYRLVRSDGSLRWMKGVGAPCFDAQGRYCGYAGTITDVSASHALREQLTRSEAEYRLLAENASDLITRHDAAGRYIYVAPACEHLLGYTQAELLGRNANELIHPQDVGAVRAEVEAQLAHGRHPAQIELRLRHRDGHYVWLATATRAMADPDTGALSGTVAVSRDISVEKAMREQLQVREERYRSLASLLSDCYWETDAQGRFTVMGPEASSWLGMDAGCLLGKTRLDLAADPADPGLQEYLRRFAQRQPFRDLCYGVRSQHGQEPYYMSIAGEPMVRDGSFVGYRGMSRNVTEQRRIEQRLQALSDENRNLIDNSLDMVCTLDAEGRFLRINPAGCRITGYAAQELLGQRWHQFVHPQDREHALRVDRNAFGDGHDELHDFEIRWGTKDGGEVCLAWSAKWVSAQQMLYVTARDITLRKQAEQRLRRLATSDMLTALPNRARLYEHTDHMLGLVPKDRDSLAVMFIDLDRFKEVNDSMGHEAGDLLLQQVARRLRLRLRPNDMVARLGGDEFVVVLPCDHGADSAAAVARKLLEQFDEPMLLGGQEVFVGASIGIALYPRDGQTKEALFQSADSAMYRAKSGTGGRGSGNYRFFTPEMHEQARARLTLESALRRALERRELELHYQPRLDVATLQVVGMEALLRWNHPQLGSVPPATFIPLAEDTGLINAMGAWVLRQACRQNQLWVQTLGRPLKVSVNLSPRQLHDPQLVADVQLALREAGMAPALLELELTESSLMQDPQAAALTLQRLKALGLELSVDDFGTGHSSLSYLWRFPVDVLKLDRTFLPRLTSSVECGQAGKLAPAIVHLAHTLNLRVVAEGVETREVFDFLRDAGCDEVQGYFFCKPVRPAEFERYLRSGMAAAPGAAS</sequence>
<dbReference type="Pfam" id="PF08448">
    <property type="entry name" value="PAS_4"/>
    <property type="match status" value="1"/>
</dbReference>
<dbReference type="PANTHER" id="PTHR44757:SF2">
    <property type="entry name" value="BIOFILM ARCHITECTURE MAINTENANCE PROTEIN MBAA"/>
    <property type="match status" value="1"/>
</dbReference>
<dbReference type="SMART" id="SM00091">
    <property type="entry name" value="PAS"/>
    <property type="match status" value="4"/>
</dbReference>
<dbReference type="PANTHER" id="PTHR44757">
    <property type="entry name" value="DIGUANYLATE CYCLASE DGCP"/>
    <property type="match status" value="1"/>
</dbReference>
<dbReference type="SMART" id="SM00267">
    <property type="entry name" value="GGDEF"/>
    <property type="match status" value="1"/>
</dbReference>
<evidence type="ECO:0000259" key="4">
    <source>
        <dbReference type="PROSITE" id="PS50887"/>
    </source>
</evidence>
<name>A0ABU5ICX5_9BURK</name>
<dbReference type="InterPro" id="IPR052155">
    <property type="entry name" value="Biofilm_reg_signaling"/>
</dbReference>
<feature type="domain" description="GGDEF" evidence="4">
    <location>
        <begin position="550"/>
        <end position="687"/>
    </location>
</feature>
<dbReference type="InterPro" id="IPR043128">
    <property type="entry name" value="Rev_trsase/Diguanyl_cyclase"/>
</dbReference>
<feature type="domain" description="PAC" evidence="2">
    <location>
        <begin position="215"/>
        <end position="268"/>
    </location>
</feature>
<feature type="domain" description="PAC" evidence="2">
    <location>
        <begin position="342"/>
        <end position="394"/>
    </location>
</feature>
<dbReference type="InterPro" id="IPR035919">
    <property type="entry name" value="EAL_sf"/>
</dbReference>
<evidence type="ECO:0000259" key="3">
    <source>
        <dbReference type="PROSITE" id="PS50883"/>
    </source>
</evidence>
<dbReference type="CDD" id="cd01949">
    <property type="entry name" value="GGDEF"/>
    <property type="match status" value="1"/>
</dbReference>
<dbReference type="PROSITE" id="PS50887">
    <property type="entry name" value="GGDEF"/>
    <property type="match status" value="1"/>
</dbReference>
<dbReference type="InterPro" id="IPR001633">
    <property type="entry name" value="EAL_dom"/>
</dbReference>
<dbReference type="NCBIfam" id="TIGR00254">
    <property type="entry name" value="GGDEF"/>
    <property type="match status" value="1"/>
</dbReference>
<dbReference type="Pfam" id="PF08447">
    <property type="entry name" value="PAS_3"/>
    <property type="match status" value="3"/>
</dbReference>
<evidence type="ECO:0000259" key="2">
    <source>
        <dbReference type="PROSITE" id="PS50113"/>
    </source>
</evidence>